<dbReference type="VEuPathDB" id="FungiDB:M_BR32_EuGene_00021151"/>
<proteinExistence type="predicted"/>
<gene>
    <name evidence="1" type="ORF">PoMZ_11807</name>
</gene>
<dbReference type="AlphaFoldDB" id="A0A4V1C7C6"/>
<name>A0A4V1C7C6_PYROR</name>
<protein>
    <submittedName>
        <fullName evidence="1">Uncharacterized protein</fullName>
    </submittedName>
</protein>
<evidence type="ECO:0000313" key="2">
    <source>
        <dbReference type="Proteomes" id="UP000294847"/>
    </source>
</evidence>
<dbReference type="Proteomes" id="UP000294847">
    <property type="component" value="Chromosome 5"/>
</dbReference>
<dbReference type="EMBL" id="CP034208">
    <property type="protein sequence ID" value="QBZ62918.1"/>
    <property type="molecule type" value="Genomic_DNA"/>
</dbReference>
<evidence type="ECO:0000313" key="1">
    <source>
        <dbReference type="EMBL" id="QBZ62918.1"/>
    </source>
</evidence>
<reference evidence="1 2" key="1">
    <citation type="journal article" date="2019" name="Mol. Biol. Evol.">
        <title>Blast fungal genomes show frequent chromosomal changes, gene gains and losses, and effector gene turnover.</title>
        <authorList>
            <person name="Gomez Luciano L.B."/>
            <person name="Jason Tsai I."/>
            <person name="Chuma I."/>
            <person name="Tosa Y."/>
            <person name="Chen Y.H."/>
            <person name="Li J.Y."/>
            <person name="Li M.Y."/>
            <person name="Jade Lu M.Y."/>
            <person name="Nakayashiki H."/>
            <person name="Li W.H."/>
        </authorList>
    </citation>
    <scope>NUCLEOTIDE SEQUENCE [LARGE SCALE GENOMIC DNA]</scope>
    <source>
        <strain evidence="1">MZ5-1-6</strain>
    </source>
</reference>
<organism evidence="1 2">
    <name type="scientific">Pyricularia oryzae</name>
    <name type="common">Rice blast fungus</name>
    <name type="synonym">Magnaporthe oryzae</name>
    <dbReference type="NCBI Taxonomy" id="318829"/>
    <lineage>
        <taxon>Eukaryota</taxon>
        <taxon>Fungi</taxon>
        <taxon>Dikarya</taxon>
        <taxon>Ascomycota</taxon>
        <taxon>Pezizomycotina</taxon>
        <taxon>Sordariomycetes</taxon>
        <taxon>Sordariomycetidae</taxon>
        <taxon>Magnaporthales</taxon>
        <taxon>Pyriculariaceae</taxon>
        <taxon>Pyricularia</taxon>
    </lineage>
</organism>
<sequence>MKFSATFIFALAASVMALPAPESDNTQALEARQAGKKCRLLITGGKAGTGTCVGNGRLCKVADPGAPGGSRTQVSSECAV</sequence>
<accession>A0A4V1C7C6</accession>